<keyword evidence="4 5" id="KW-0732">Signal</keyword>
<evidence type="ECO:0000256" key="2">
    <source>
        <dbReference type="ARBA" id="ARBA00005695"/>
    </source>
</evidence>
<comment type="caution">
    <text evidence="7">The sequence shown here is derived from an EMBL/GenBank/DDBJ whole genome shotgun (WGS) entry which is preliminary data.</text>
</comment>
<evidence type="ECO:0000256" key="5">
    <source>
        <dbReference type="SAM" id="SignalP"/>
    </source>
</evidence>
<dbReference type="Gene3D" id="3.10.105.10">
    <property type="entry name" value="Dipeptide-binding Protein, Domain 3"/>
    <property type="match status" value="1"/>
</dbReference>
<dbReference type="GO" id="GO:1904680">
    <property type="term" value="F:peptide transmembrane transporter activity"/>
    <property type="evidence" value="ECO:0007669"/>
    <property type="project" value="TreeGrafter"/>
</dbReference>
<dbReference type="InterPro" id="IPR023765">
    <property type="entry name" value="SBP_5_CS"/>
</dbReference>
<comment type="similarity">
    <text evidence="2">Belongs to the bacterial solute-binding protein 5 family.</text>
</comment>
<dbReference type="PANTHER" id="PTHR30290">
    <property type="entry name" value="PERIPLASMIC BINDING COMPONENT OF ABC TRANSPORTER"/>
    <property type="match status" value="1"/>
</dbReference>
<feature type="domain" description="Solute-binding protein family 5" evidence="6">
    <location>
        <begin position="63"/>
        <end position="444"/>
    </location>
</feature>
<keyword evidence="3" id="KW-0813">Transport</keyword>
<dbReference type="PIRSF" id="PIRSF002741">
    <property type="entry name" value="MppA"/>
    <property type="match status" value="1"/>
</dbReference>
<evidence type="ECO:0000313" key="7">
    <source>
        <dbReference type="EMBL" id="RAI02041.1"/>
    </source>
</evidence>
<dbReference type="AlphaFoldDB" id="A0A8B2NSY1"/>
<evidence type="ECO:0000256" key="4">
    <source>
        <dbReference type="ARBA" id="ARBA00022729"/>
    </source>
</evidence>
<dbReference type="CDD" id="cd08498">
    <property type="entry name" value="PBP2_NikA_DppA_OppA_like_2"/>
    <property type="match status" value="1"/>
</dbReference>
<feature type="signal peptide" evidence="5">
    <location>
        <begin position="1"/>
        <end position="20"/>
    </location>
</feature>
<dbReference type="InterPro" id="IPR030678">
    <property type="entry name" value="Peptide/Ni-bd"/>
</dbReference>
<dbReference type="RefSeq" id="WP_111345328.1">
    <property type="nucleotide sequence ID" value="NZ_QHHQ01000002.1"/>
</dbReference>
<dbReference type="InterPro" id="IPR039424">
    <property type="entry name" value="SBP_5"/>
</dbReference>
<name>A0A8B2NSY1_9HYPH</name>
<accession>A0A8B2NSY1</accession>
<sequence length="531" mass="57510">MKRLALAGLLAATALNPAFADTLTVGLKSEPTAMDPQFHNLATNTQVLLNIFQGLTRQDAVQKIEPSLATEWEAVDDTTWRFTLRDGVKFHNGSDFTARDVIYTYCRVPLVQNSPSSYTIFTGGFADVTAEDDHTVIIKTAAKNPLLPVELSNLPIVSADALGAEETVTYAPGGECTGMGTVPQSGDFNDPKIAAGTGPYKLEEFTRGTQLTLARNEDYWGDKPDWESVVLRPITSNGPRVAALLAGDVMVIESPPIQDVERIEGAGFTIVDALSNRIIYLAMRQDTDDAPSIEGAEGNPLRDAKVREAISLAVNRDAIAERIMGGYAKPAGELLPPPMFGTSGRAVDGYDPNKAKELLADAGYPDGFSITLGTPNDRYINDEQVAQAVAQMLTRIGIKTSVDAVTASQFFSRRNNLEFPIYLAGWGASSGEMSSPLKSLVATYDKDAGMGVTNAGRYSNPDMDETLKEAMATIDDEKRAELLAEAETMVLDDYGIIPLHYEQTVWALAPGLTYEPRVDQYTLAYEVKKAE</sequence>
<comment type="subcellular location">
    <subcellularLocation>
        <location evidence="1">Periplasm</location>
    </subcellularLocation>
</comment>
<dbReference type="Pfam" id="PF00496">
    <property type="entry name" value="SBP_bac_5"/>
    <property type="match status" value="1"/>
</dbReference>
<dbReference type="Proteomes" id="UP000249590">
    <property type="component" value="Unassembled WGS sequence"/>
</dbReference>
<organism evidence="7 8">
    <name type="scientific">Acuticoccus sediminis</name>
    <dbReference type="NCBI Taxonomy" id="2184697"/>
    <lineage>
        <taxon>Bacteria</taxon>
        <taxon>Pseudomonadati</taxon>
        <taxon>Pseudomonadota</taxon>
        <taxon>Alphaproteobacteria</taxon>
        <taxon>Hyphomicrobiales</taxon>
        <taxon>Amorphaceae</taxon>
        <taxon>Acuticoccus</taxon>
    </lineage>
</organism>
<dbReference type="Gene3D" id="3.40.190.10">
    <property type="entry name" value="Periplasmic binding protein-like II"/>
    <property type="match status" value="1"/>
</dbReference>
<dbReference type="GO" id="GO:0043190">
    <property type="term" value="C:ATP-binding cassette (ABC) transporter complex"/>
    <property type="evidence" value="ECO:0007669"/>
    <property type="project" value="InterPro"/>
</dbReference>
<keyword evidence="8" id="KW-1185">Reference proteome</keyword>
<dbReference type="EMBL" id="QHHQ01000002">
    <property type="protein sequence ID" value="RAI02041.1"/>
    <property type="molecule type" value="Genomic_DNA"/>
</dbReference>
<dbReference type="SUPFAM" id="SSF53850">
    <property type="entry name" value="Periplasmic binding protein-like II"/>
    <property type="match status" value="1"/>
</dbReference>
<evidence type="ECO:0000313" key="8">
    <source>
        <dbReference type="Proteomes" id="UP000249590"/>
    </source>
</evidence>
<evidence type="ECO:0000256" key="1">
    <source>
        <dbReference type="ARBA" id="ARBA00004418"/>
    </source>
</evidence>
<dbReference type="GO" id="GO:0030288">
    <property type="term" value="C:outer membrane-bounded periplasmic space"/>
    <property type="evidence" value="ECO:0007669"/>
    <property type="project" value="UniProtKB-ARBA"/>
</dbReference>
<evidence type="ECO:0000256" key="3">
    <source>
        <dbReference type="ARBA" id="ARBA00022448"/>
    </source>
</evidence>
<gene>
    <name evidence="7" type="ORF">DLJ53_11730</name>
</gene>
<feature type="chain" id="PRO_5032573983" evidence="5">
    <location>
        <begin position="21"/>
        <end position="531"/>
    </location>
</feature>
<dbReference type="PROSITE" id="PS01040">
    <property type="entry name" value="SBP_BACTERIAL_5"/>
    <property type="match status" value="1"/>
</dbReference>
<evidence type="ECO:0000259" key="6">
    <source>
        <dbReference type="Pfam" id="PF00496"/>
    </source>
</evidence>
<reference evidence="7 8" key="1">
    <citation type="submission" date="2018-05" db="EMBL/GenBank/DDBJ databases">
        <title>Acuticoccus sediminis sp. nov., isolated from deep-sea sediment of Indian Ocean.</title>
        <authorList>
            <person name="Liu X."/>
            <person name="Lai Q."/>
            <person name="Du Y."/>
            <person name="Sun F."/>
            <person name="Zhang X."/>
            <person name="Wang S."/>
            <person name="Shao Z."/>
        </authorList>
    </citation>
    <scope>NUCLEOTIDE SEQUENCE [LARGE SCALE GENOMIC DNA]</scope>
    <source>
        <strain evidence="7 8">PTG4-2</strain>
    </source>
</reference>
<protein>
    <submittedName>
        <fullName evidence="7">Peptide ABC transporter substrate-binding protein</fullName>
    </submittedName>
</protein>
<dbReference type="Gene3D" id="3.90.76.10">
    <property type="entry name" value="Dipeptide-binding Protein, Domain 1"/>
    <property type="match status" value="1"/>
</dbReference>
<proteinExistence type="inferred from homology"/>
<dbReference type="OrthoDB" id="9803988at2"/>
<dbReference type="PANTHER" id="PTHR30290:SF9">
    <property type="entry name" value="OLIGOPEPTIDE-BINDING PROTEIN APPA"/>
    <property type="match status" value="1"/>
</dbReference>
<dbReference type="InterPro" id="IPR000914">
    <property type="entry name" value="SBP_5_dom"/>
</dbReference>
<dbReference type="GO" id="GO:0015833">
    <property type="term" value="P:peptide transport"/>
    <property type="evidence" value="ECO:0007669"/>
    <property type="project" value="TreeGrafter"/>
</dbReference>